<accession>A0A2P5BQ62</accession>
<proteinExistence type="predicted"/>
<evidence type="ECO:0000313" key="1">
    <source>
        <dbReference type="EMBL" id="PON50910.1"/>
    </source>
</evidence>
<name>A0A2P5BQ62_PARAD</name>
<dbReference type="Proteomes" id="UP000237105">
    <property type="component" value="Unassembled WGS sequence"/>
</dbReference>
<gene>
    <name evidence="1" type="ORF">PanWU01x14_220420</name>
</gene>
<dbReference type="EMBL" id="JXTB01000240">
    <property type="protein sequence ID" value="PON50910.1"/>
    <property type="molecule type" value="Genomic_DNA"/>
</dbReference>
<keyword evidence="2" id="KW-1185">Reference proteome</keyword>
<dbReference type="AlphaFoldDB" id="A0A2P5BQ62"/>
<evidence type="ECO:0000313" key="2">
    <source>
        <dbReference type="Proteomes" id="UP000237105"/>
    </source>
</evidence>
<organism evidence="1 2">
    <name type="scientific">Parasponia andersonii</name>
    <name type="common">Sponia andersonii</name>
    <dbReference type="NCBI Taxonomy" id="3476"/>
    <lineage>
        <taxon>Eukaryota</taxon>
        <taxon>Viridiplantae</taxon>
        <taxon>Streptophyta</taxon>
        <taxon>Embryophyta</taxon>
        <taxon>Tracheophyta</taxon>
        <taxon>Spermatophyta</taxon>
        <taxon>Magnoliopsida</taxon>
        <taxon>eudicotyledons</taxon>
        <taxon>Gunneridae</taxon>
        <taxon>Pentapetalae</taxon>
        <taxon>rosids</taxon>
        <taxon>fabids</taxon>
        <taxon>Rosales</taxon>
        <taxon>Cannabaceae</taxon>
        <taxon>Parasponia</taxon>
    </lineage>
</organism>
<sequence length="245" mass="28202">MGAVVGPVPKSYTTWMIKWQNKSRIGPTGRAHPRPWMDSAQSDSYLDSWEVGSLKGLSPEYNGKQLTALDPDRTFNAILSRDSSHKRRRKPGYIGTGEIAVISARELWKKSGGKRWPPPPLRPCLEFRVLWNSKDTWTVGEYSISSSETRGWLIRNRSNMWHFSSSSKFSRRCSSLQNIIVLLFISLESNFTVTSLDSRARVSNSKLQSPVLKVYCRKREINREDHHPYTFIENITQKSWRSLLP</sequence>
<reference evidence="2" key="1">
    <citation type="submission" date="2016-06" db="EMBL/GenBank/DDBJ databases">
        <title>Parallel loss of symbiosis genes in relatives of nitrogen-fixing non-legume Parasponia.</title>
        <authorList>
            <person name="Van Velzen R."/>
            <person name="Holmer R."/>
            <person name="Bu F."/>
            <person name="Rutten L."/>
            <person name="Van Zeijl A."/>
            <person name="Liu W."/>
            <person name="Santuari L."/>
            <person name="Cao Q."/>
            <person name="Sharma T."/>
            <person name="Shen D."/>
            <person name="Roswanjaya Y."/>
            <person name="Wardhani T."/>
            <person name="Kalhor M.S."/>
            <person name="Jansen J."/>
            <person name="Van den Hoogen J."/>
            <person name="Gungor B."/>
            <person name="Hartog M."/>
            <person name="Hontelez J."/>
            <person name="Verver J."/>
            <person name="Yang W.-C."/>
            <person name="Schijlen E."/>
            <person name="Repin R."/>
            <person name="Schilthuizen M."/>
            <person name="Schranz E."/>
            <person name="Heidstra R."/>
            <person name="Miyata K."/>
            <person name="Fedorova E."/>
            <person name="Kohlen W."/>
            <person name="Bisseling T."/>
            <person name="Smit S."/>
            <person name="Geurts R."/>
        </authorList>
    </citation>
    <scope>NUCLEOTIDE SEQUENCE [LARGE SCALE GENOMIC DNA]</scope>
    <source>
        <strain evidence="2">cv. WU1-14</strain>
    </source>
</reference>
<comment type="caution">
    <text evidence="1">The sequence shown here is derived from an EMBL/GenBank/DDBJ whole genome shotgun (WGS) entry which is preliminary data.</text>
</comment>
<protein>
    <submittedName>
        <fullName evidence="1">Uncharacterized protein</fullName>
    </submittedName>
</protein>